<name>A0A4U8YSM2_9BACT</name>
<organism evidence="2 3">
    <name type="scientific">Desulfoluna butyratoxydans</name>
    <dbReference type="NCBI Taxonomy" id="231438"/>
    <lineage>
        <taxon>Bacteria</taxon>
        <taxon>Pseudomonadati</taxon>
        <taxon>Thermodesulfobacteriota</taxon>
        <taxon>Desulfobacteria</taxon>
        <taxon>Desulfobacterales</taxon>
        <taxon>Desulfolunaceae</taxon>
        <taxon>Desulfoluna</taxon>
    </lineage>
</organism>
<feature type="transmembrane region" description="Helical" evidence="1">
    <location>
        <begin position="29"/>
        <end position="48"/>
    </location>
</feature>
<keyword evidence="3" id="KW-1185">Reference proteome</keyword>
<keyword evidence="1" id="KW-1133">Transmembrane helix</keyword>
<gene>
    <name evidence="2" type="ORF">MSL71_50850</name>
</gene>
<keyword evidence="1" id="KW-0472">Membrane</keyword>
<evidence type="ECO:0000313" key="2">
    <source>
        <dbReference type="EMBL" id="VFQ47385.1"/>
    </source>
</evidence>
<protein>
    <submittedName>
        <fullName evidence="2">Uncharacterized protein</fullName>
    </submittedName>
</protein>
<evidence type="ECO:0000313" key="3">
    <source>
        <dbReference type="Proteomes" id="UP000507962"/>
    </source>
</evidence>
<accession>A0A4U8YSM2</accession>
<keyword evidence="1" id="KW-0812">Transmembrane</keyword>
<dbReference type="EMBL" id="CAADHO010000016">
    <property type="protein sequence ID" value="VFQ47385.1"/>
    <property type="molecule type" value="Genomic_DNA"/>
</dbReference>
<sequence length="182" mass="20585">MLKVVLGAIIGGSIVFVYLVCPDFHLDTNLSVNIVIAIATCVATAIHYDSIRKQRRDRVWDMNKSIIIDLVHALSKVIEEIEITLDNDASQKTDIVRDLNPELYRVLDEKIDNALIVYKPLIGESLTNKLSKYKKDSCNITAQVFEEQFDIIEAYEKLLVSSKELYVSMLGLIEKLSGVNRL</sequence>
<dbReference type="RefSeq" id="WP_180147106.1">
    <property type="nucleotide sequence ID" value="NZ_CAADHO010000016.1"/>
</dbReference>
<dbReference type="AlphaFoldDB" id="A0A4U8YSM2"/>
<reference evidence="2 3" key="1">
    <citation type="submission" date="2019-03" db="EMBL/GenBank/DDBJ databases">
        <authorList>
            <person name="Nijsse B."/>
        </authorList>
    </citation>
    <scope>NUCLEOTIDE SEQUENCE [LARGE SCALE GENOMIC DNA]</scope>
    <source>
        <strain evidence="2">Desulfoluna butyratoxydans MSL71</strain>
    </source>
</reference>
<evidence type="ECO:0000256" key="1">
    <source>
        <dbReference type="SAM" id="Phobius"/>
    </source>
</evidence>
<dbReference type="Proteomes" id="UP000507962">
    <property type="component" value="Unassembled WGS sequence"/>
</dbReference>
<proteinExistence type="predicted"/>